<feature type="domain" description="Phosphomevalonate dehydratase small subunit-like" evidence="2">
    <location>
        <begin position="30"/>
        <end position="105"/>
    </location>
</feature>
<dbReference type="Proteomes" id="UP001205919">
    <property type="component" value="Unassembled WGS sequence"/>
</dbReference>
<dbReference type="Gene3D" id="3.50.30.10">
    <property type="entry name" value="Phosphohistidine domain"/>
    <property type="match status" value="1"/>
</dbReference>
<organism evidence="3 4">
    <name type="scientific">Cloacibacillus evryensis</name>
    <dbReference type="NCBI Taxonomy" id="508460"/>
    <lineage>
        <taxon>Bacteria</taxon>
        <taxon>Thermotogati</taxon>
        <taxon>Synergistota</taxon>
        <taxon>Synergistia</taxon>
        <taxon>Synergistales</taxon>
        <taxon>Synergistaceae</taxon>
        <taxon>Cloacibacillus</taxon>
    </lineage>
</organism>
<accession>A0AAW5KC65</accession>
<evidence type="ECO:0000256" key="1">
    <source>
        <dbReference type="ARBA" id="ARBA00023239"/>
    </source>
</evidence>
<protein>
    <submittedName>
        <fullName evidence="3">DUF126 domain-containing protein</fullName>
    </submittedName>
</protein>
<name>A0AAW5KC65_9BACT</name>
<dbReference type="AlphaFoldDB" id="A0AAW5KC65"/>
<sequence length="137" mass="14445">MTAKNFKCEAIAAGKASGPAIISNEAICFYLVEPESGVVIEQKHVLEGRSMSGSVLIAHAGKGSSVVQMDGLFKITAKGNGPVAVILRNPDPVFVSALLVMELPSVYNVDEGFYSYVQDGDMITVDADGGNILVERP</sequence>
<dbReference type="Pfam" id="PF01989">
    <property type="entry name" value="AcnX_swivel_put"/>
    <property type="match status" value="1"/>
</dbReference>
<evidence type="ECO:0000313" key="4">
    <source>
        <dbReference type="Proteomes" id="UP001205919"/>
    </source>
</evidence>
<dbReference type="InterPro" id="IPR002840">
    <property type="entry name" value="PMDh-S-like_dom"/>
</dbReference>
<dbReference type="EMBL" id="JANFYT010000045">
    <property type="protein sequence ID" value="MCQ4815609.1"/>
    <property type="molecule type" value="Genomic_DNA"/>
</dbReference>
<evidence type="ECO:0000313" key="3">
    <source>
        <dbReference type="EMBL" id="MCQ4815609.1"/>
    </source>
</evidence>
<dbReference type="GO" id="GO:0016829">
    <property type="term" value="F:lyase activity"/>
    <property type="evidence" value="ECO:0007669"/>
    <property type="project" value="UniProtKB-KW"/>
</dbReference>
<keyword evidence="1" id="KW-0456">Lyase</keyword>
<evidence type="ECO:0000259" key="2">
    <source>
        <dbReference type="Pfam" id="PF01989"/>
    </source>
</evidence>
<reference evidence="3 4" key="1">
    <citation type="submission" date="2022-06" db="EMBL/GenBank/DDBJ databases">
        <title>Isolation of gut microbiota from human fecal samples.</title>
        <authorList>
            <person name="Pamer E.G."/>
            <person name="Barat B."/>
            <person name="Waligurski E."/>
            <person name="Medina S."/>
            <person name="Paddock L."/>
            <person name="Mostad J."/>
        </authorList>
    </citation>
    <scope>NUCLEOTIDE SEQUENCE [LARGE SCALE GENOMIC DNA]</scope>
    <source>
        <strain evidence="3 4">DFI.9.90</strain>
    </source>
</reference>
<proteinExistence type="predicted"/>
<dbReference type="RefSeq" id="WP_008710516.1">
    <property type="nucleotide sequence ID" value="NZ_CABKQM010000006.1"/>
</dbReference>
<keyword evidence="4" id="KW-1185">Reference proteome</keyword>
<dbReference type="SUPFAM" id="SSF52016">
    <property type="entry name" value="LeuD/IlvD-like"/>
    <property type="match status" value="1"/>
</dbReference>
<comment type="caution">
    <text evidence="3">The sequence shown here is derived from an EMBL/GenBank/DDBJ whole genome shotgun (WGS) entry which is preliminary data.</text>
</comment>
<gene>
    <name evidence="3" type="ORF">NE630_14310</name>
</gene>